<dbReference type="PROSITE" id="PS50835">
    <property type="entry name" value="IG_LIKE"/>
    <property type="match status" value="1"/>
</dbReference>
<keyword evidence="3" id="KW-1185">Reference proteome</keyword>
<evidence type="ECO:0000259" key="1">
    <source>
        <dbReference type="PROSITE" id="PS50835"/>
    </source>
</evidence>
<sequence length="168" mass="19031">MLKIYVPMVPMIFNDLHKLQSISKKKVEIKIGDSGERYRYSKITLQIIILYDDKQICSLDAREKNVSIATHWAMTNDLGNRAHFNPGDDMKTAYLKISQVIPSDEGTYRCRIDFYNSPSTNYKVNLSIVAPPNTPLVYDVNGEEVSGTAGPFREGYELFLSCIVIDGQ</sequence>
<evidence type="ECO:0000313" key="3">
    <source>
        <dbReference type="Proteomes" id="UP000792457"/>
    </source>
</evidence>
<reference evidence="2" key="2">
    <citation type="submission" date="2017-10" db="EMBL/GenBank/DDBJ databases">
        <title>Ladona fulva Genome sequencing and assembly.</title>
        <authorList>
            <person name="Murali S."/>
            <person name="Richards S."/>
            <person name="Bandaranaike D."/>
            <person name="Bellair M."/>
            <person name="Blankenburg K."/>
            <person name="Chao H."/>
            <person name="Dinh H."/>
            <person name="Doddapaneni H."/>
            <person name="Dugan-Rocha S."/>
            <person name="Elkadiri S."/>
            <person name="Gnanaolivu R."/>
            <person name="Hernandez B."/>
            <person name="Skinner E."/>
            <person name="Javaid M."/>
            <person name="Lee S."/>
            <person name="Li M."/>
            <person name="Ming W."/>
            <person name="Munidasa M."/>
            <person name="Muniz J."/>
            <person name="Nguyen L."/>
            <person name="Hughes D."/>
            <person name="Osuji N."/>
            <person name="Pu L.-L."/>
            <person name="Puazo M."/>
            <person name="Qu C."/>
            <person name="Quiroz J."/>
            <person name="Raj R."/>
            <person name="Weissenberger G."/>
            <person name="Xin Y."/>
            <person name="Zou X."/>
            <person name="Han Y."/>
            <person name="Worley K."/>
            <person name="Muzny D."/>
            <person name="Gibbs R."/>
        </authorList>
    </citation>
    <scope>NUCLEOTIDE SEQUENCE</scope>
    <source>
        <strain evidence="2">Sampled in the wild</strain>
    </source>
</reference>
<gene>
    <name evidence="2" type="ORF">J437_LFUL006051</name>
</gene>
<feature type="domain" description="Ig-like" evidence="1">
    <location>
        <begin position="57"/>
        <end position="127"/>
    </location>
</feature>
<dbReference type="PANTHER" id="PTHR23278">
    <property type="entry name" value="SIDESTEP PROTEIN"/>
    <property type="match status" value="1"/>
</dbReference>
<proteinExistence type="predicted"/>
<evidence type="ECO:0000313" key="2">
    <source>
        <dbReference type="EMBL" id="KAG8225656.1"/>
    </source>
</evidence>
<name>A0A8K0K0J3_LADFU</name>
<dbReference type="EMBL" id="KZ308246">
    <property type="protein sequence ID" value="KAG8225656.1"/>
    <property type="molecule type" value="Genomic_DNA"/>
</dbReference>
<dbReference type="Proteomes" id="UP000792457">
    <property type="component" value="Unassembled WGS sequence"/>
</dbReference>
<reference evidence="2" key="1">
    <citation type="submission" date="2013-04" db="EMBL/GenBank/DDBJ databases">
        <authorList>
            <person name="Qu J."/>
            <person name="Murali S.C."/>
            <person name="Bandaranaike D."/>
            <person name="Bellair M."/>
            <person name="Blankenburg K."/>
            <person name="Chao H."/>
            <person name="Dinh H."/>
            <person name="Doddapaneni H."/>
            <person name="Downs B."/>
            <person name="Dugan-Rocha S."/>
            <person name="Elkadiri S."/>
            <person name="Gnanaolivu R.D."/>
            <person name="Hernandez B."/>
            <person name="Javaid M."/>
            <person name="Jayaseelan J.C."/>
            <person name="Lee S."/>
            <person name="Li M."/>
            <person name="Ming W."/>
            <person name="Munidasa M."/>
            <person name="Muniz J."/>
            <person name="Nguyen L."/>
            <person name="Ongeri F."/>
            <person name="Osuji N."/>
            <person name="Pu L.-L."/>
            <person name="Puazo M."/>
            <person name="Qu C."/>
            <person name="Quiroz J."/>
            <person name="Raj R."/>
            <person name="Weissenberger G."/>
            <person name="Xin Y."/>
            <person name="Zou X."/>
            <person name="Han Y."/>
            <person name="Richards S."/>
            <person name="Worley K."/>
            <person name="Muzny D."/>
            <person name="Gibbs R."/>
        </authorList>
    </citation>
    <scope>NUCLEOTIDE SEQUENCE</scope>
    <source>
        <strain evidence="2">Sampled in the wild</strain>
    </source>
</reference>
<dbReference type="PANTHER" id="PTHR23278:SF4">
    <property type="entry name" value="SIDESTEP, ISOFORM C"/>
    <property type="match status" value="1"/>
</dbReference>
<dbReference type="Gene3D" id="2.60.40.10">
    <property type="entry name" value="Immunoglobulins"/>
    <property type="match status" value="1"/>
</dbReference>
<accession>A0A8K0K0J3</accession>
<comment type="caution">
    <text evidence="2">The sequence shown here is derived from an EMBL/GenBank/DDBJ whole genome shotgun (WGS) entry which is preliminary data.</text>
</comment>
<dbReference type="AlphaFoldDB" id="A0A8K0K0J3"/>
<protein>
    <recommendedName>
        <fullName evidence="1">Ig-like domain-containing protein</fullName>
    </recommendedName>
</protein>
<dbReference type="InterPro" id="IPR007110">
    <property type="entry name" value="Ig-like_dom"/>
</dbReference>
<dbReference type="InterPro" id="IPR036179">
    <property type="entry name" value="Ig-like_dom_sf"/>
</dbReference>
<dbReference type="OrthoDB" id="8825892at2759"/>
<organism evidence="2 3">
    <name type="scientific">Ladona fulva</name>
    <name type="common">Scarce chaser dragonfly</name>
    <name type="synonym">Libellula fulva</name>
    <dbReference type="NCBI Taxonomy" id="123851"/>
    <lineage>
        <taxon>Eukaryota</taxon>
        <taxon>Metazoa</taxon>
        <taxon>Ecdysozoa</taxon>
        <taxon>Arthropoda</taxon>
        <taxon>Hexapoda</taxon>
        <taxon>Insecta</taxon>
        <taxon>Pterygota</taxon>
        <taxon>Palaeoptera</taxon>
        <taxon>Odonata</taxon>
        <taxon>Epiprocta</taxon>
        <taxon>Anisoptera</taxon>
        <taxon>Libelluloidea</taxon>
        <taxon>Libellulidae</taxon>
        <taxon>Ladona</taxon>
    </lineage>
</organism>
<dbReference type="InterPro" id="IPR013783">
    <property type="entry name" value="Ig-like_fold"/>
</dbReference>
<dbReference type="SUPFAM" id="SSF48726">
    <property type="entry name" value="Immunoglobulin"/>
    <property type="match status" value="1"/>
</dbReference>